<evidence type="ECO:0000313" key="5">
    <source>
        <dbReference type="EMBL" id="SMC56925.1"/>
    </source>
</evidence>
<dbReference type="GO" id="GO:0006355">
    <property type="term" value="P:regulation of DNA-templated transcription"/>
    <property type="evidence" value="ECO:0007669"/>
    <property type="project" value="InterPro"/>
</dbReference>
<dbReference type="SUPFAM" id="SSF51206">
    <property type="entry name" value="cAMP-binding domain-like"/>
    <property type="match status" value="1"/>
</dbReference>
<keyword evidence="2" id="KW-0238">DNA-binding</keyword>
<dbReference type="SMART" id="SM00419">
    <property type="entry name" value="HTH_CRP"/>
    <property type="match status" value="1"/>
</dbReference>
<dbReference type="EMBL" id="FWXR01000004">
    <property type="protein sequence ID" value="SMC56925.1"/>
    <property type="molecule type" value="Genomic_DNA"/>
</dbReference>
<dbReference type="RefSeq" id="WP_084409172.1">
    <property type="nucleotide sequence ID" value="NZ_FWXR01000004.1"/>
</dbReference>
<dbReference type="Gene3D" id="2.60.120.10">
    <property type="entry name" value="Jelly Rolls"/>
    <property type="match status" value="1"/>
</dbReference>
<accession>A0A1W2A889</accession>
<keyword evidence="5" id="KW-0808">Transferase</keyword>
<evidence type="ECO:0000259" key="4">
    <source>
        <dbReference type="PROSITE" id="PS51063"/>
    </source>
</evidence>
<proteinExistence type="predicted"/>
<dbReference type="PROSITE" id="PS51063">
    <property type="entry name" value="HTH_CRP_2"/>
    <property type="match status" value="1"/>
</dbReference>
<organism evidence="5 6">
    <name type="scientific">Fulvimarina manganoxydans</name>
    <dbReference type="NCBI Taxonomy" id="937218"/>
    <lineage>
        <taxon>Bacteria</taxon>
        <taxon>Pseudomonadati</taxon>
        <taxon>Pseudomonadota</taxon>
        <taxon>Alphaproteobacteria</taxon>
        <taxon>Hyphomicrobiales</taxon>
        <taxon>Aurantimonadaceae</taxon>
        <taxon>Fulvimarina</taxon>
    </lineage>
</organism>
<evidence type="ECO:0000256" key="1">
    <source>
        <dbReference type="ARBA" id="ARBA00023015"/>
    </source>
</evidence>
<dbReference type="GO" id="GO:0003677">
    <property type="term" value="F:DNA binding"/>
    <property type="evidence" value="ECO:0007669"/>
    <property type="project" value="UniProtKB-KW"/>
</dbReference>
<dbReference type="Proteomes" id="UP000192656">
    <property type="component" value="Unassembled WGS sequence"/>
</dbReference>
<keyword evidence="6" id="KW-1185">Reference proteome</keyword>
<dbReference type="InterPro" id="IPR012318">
    <property type="entry name" value="HTH_CRP"/>
</dbReference>
<dbReference type="STRING" id="937218.SAMN06297251_10427"/>
<dbReference type="AlphaFoldDB" id="A0A1W2A889"/>
<dbReference type="SUPFAM" id="SSF46785">
    <property type="entry name" value="Winged helix' DNA-binding domain"/>
    <property type="match status" value="1"/>
</dbReference>
<protein>
    <submittedName>
        <fullName evidence="5">cAMP-binding domain of CRP or a regulatory subunit of cAMP-dependent protein kinases</fullName>
    </submittedName>
</protein>
<dbReference type="Gene3D" id="1.10.10.10">
    <property type="entry name" value="Winged helix-like DNA-binding domain superfamily/Winged helix DNA-binding domain"/>
    <property type="match status" value="1"/>
</dbReference>
<dbReference type="OrthoDB" id="667966at2"/>
<name>A0A1W2A889_9HYPH</name>
<dbReference type="Pfam" id="PF13545">
    <property type="entry name" value="HTH_Crp_2"/>
    <property type="match status" value="1"/>
</dbReference>
<dbReference type="InterPro" id="IPR018490">
    <property type="entry name" value="cNMP-bd_dom_sf"/>
</dbReference>
<evidence type="ECO:0000256" key="2">
    <source>
        <dbReference type="ARBA" id="ARBA00023125"/>
    </source>
</evidence>
<dbReference type="InterPro" id="IPR036390">
    <property type="entry name" value="WH_DNA-bd_sf"/>
</dbReference>
<evidence type="ECO:0000256" key="3">
    <source>
        <dbReference type="ARBA" id="ARBA00023163"/>
    </source>
</evidence>
<dbReference type="InterPro" id="IPR036388">
    <property type="entry name" value="WH-like_DNA-bd_sf"/>
</dbReference>
<keyword evidence="1" id="KW-0805">Transcription regulation</keyword>
<keyword evidence="5" id="KW-0418">Kinase</keyword>
<keyword evidence="3" id="KW-0804">Transcription</keyword>
<feature type="domain" description="HTH crp-type" evidence="4">
    <location>
        <begin position="151"/>
        <end position="225"/>
    </location>
</feature>
<sequence length="240" mass="26097">MDAGSGKQTLTPLLRKIGRISAVPDKERLALQSIGSHVVRVAKGVALPVPSTDAAAVIVVIAGLVGEIRQFRDGRRQILAIHIPGDTLCTGVSASSVDPMFPLVALSDCGVLMLDAANVGGECPSIAAALAAFERIRGQITREWLIDAGRRSAREAIAHRICEFHARFRLSGLIDGNRFALPLSQTDIADAVAVTFVTVNRILMSLRQEKRVVFRQREIDILDPEGLRALCRFNDRYLRP</sequence>
<reference evidence="5 6" key="1">
    <citation type="submission" date="2017-04" db="EMBL/GenBank/DDBJ databases">
        <authorList>
            <person name="Afonso C.L."/>
            <person name="Miller P.J."/>
            <person name="Scott M.A."/>
            <person name="Spackman E."/>
            <person name="Goraichik I."/>
            <person name="Dimitrov K.M."/>
            <person name="Suarez D.L."/>
            <person name="Swayne D.E."/>
        </authorList>
    </citation>
    <scope>NUCLEOTIDE SEQUENCE [LARGE SCALE GENOMIC DNA]</scope>
    <source>
        <strain evidence="5 6">CGMCC 1.10972</strain>
    </source>
</reference>
<evidence type="ECO:0000313" key="6">
    <source>
        <dbReference type="Proteomes" id="UP000192656"/>
    </source>
</evidence>
<dbReference type="InterPro" id="IPR014710">
    <property type="entry name" value="RmlC-like_jellyroll"/>
</dbReference>
<gene>
    <name evidence="5" type="ORF">SAMN06297251_10427</name>
</gene>
<dbReference type="GO" id="GO:0016301">
    <property type="term" value="F:kinase activity"/>
    <property type="evidence" value="ECO:0007669"/>
    <property type="project" value="UniProtKB-KW"/>
</dbReference>